<protein>
    <recommendedName>
        <fullName evidence="6">Iron-binding zinc finger CDGSH type domain-containing protein</fullName>
    </recommendedName>
</protein>
<keyword evidence="3" id="KW-0408">Iron</keyword>
<evidence type="ECO:0000313" key="8">
    <source>
        <dbReference type="Proteomes" id="UP000484842"/>
    </source>
</evidence>
<dbReference type="Proteomes" id="UP000484842">
    <property type="component" value="Unassembled WGS sequence"/>
</dbReference>
<dbReference type="Gene3D" id="3.40.5.90">
    <property type="entry name" value="CDGSH iron-sulfur domain, mitoNEET-type"/>
    <property type="match status" value="1"/>
</dbReference>
<keyword evidence="1" id="KW-0001">2Fe-2S</keyword>
<dbReference type="GO" id="GO:0051537">
    <property type="term" value="F:2 iron, 2 sulfur cluster binding"/>
    <property type="evidence" value="ECO:0007669"/>
    <property type="project" value="UniProtKB-KW"/>
</dbReference>
<comment type="caution">
    <text evidence="7">The sequence shown here is derived from an EMBL/GenBank/DDBJ whole genome shotgun (WGS) entry which is preliminary data.</text>
</comment>
<dbReference type="GO" id="GO:0046872">
    <property type="term" value="F:metal ion binding"/>
    <property type="evidence" value="ECO:0007669"/>
    <property type="project" value="UniProtKB-KW"/>
</dbReference>
<sequence>MTQNPVPHDDLLRGKAYTEGEITVTYDAPRCTHVANCVRGLPSVFRPKERPWIQLWNETDAARVAEVVRTCPTGALHYALHGAPPEAPAMPTTVMPVKDGPLVMRGDLVIQTPAGEVREVRAALCRCGASGNKPFCDGTHAKIGWKSDQPGGQATPDQRGDGQPEEGQQADGARGAEGR</sequence>
<keyword evidence="4" id="KW-0411">Iron-sulfur</keyword>
<dbReference type="Gene3D" id="3.30.70.20">
    <property type="match status" value="1"/>
</dbReference>
<dbReference type="GO" id="GO:0005737">
    <property type="term" value="C:cytoplasm"/>
    <property type="evidence" value="ECO:0007669"/>
    <property type="project" value="UniProtKB-ARBA"/>
</dbReference>
<evidence type="ECO:0000313" key="7">
    <source>
        <dbReference type="EMBL" id="MPY67493.1"/>
    </source>
</evidence>
<feature type="domain" description="Iron-binding zinc finger CDGSH type" evidence="6">
    <location>
        <begin position="111"/>
        <end position="146"/>
    </location>
</feature>
<dbReference type="InterPro" id="IPR010693">
    <property type="entry name" value="Divergent_4Fe-4S_mono-cluster"/>
</dbReference>
<evidence type="ECO:0000259" key="6">
    <source>
        <dbReference type="SMART" id="SM00704"/>
    </source>
</evidence>
<dbReference type="InterPro" id="IPR042216">
    <property type="entry name" value="MitoNEET_CISD"/>
</dbReference>
<dbReference type="EMBL" id="WBSL01000006">
    <property type="protein sequence ID" value="MPY67493.1"/>
    <property type="molecule type" value="Genomic_DNA"/>
</dbReference>
<evidence type="ECO:0000256" key="1">
    <source>
        <dbReference type="ARBA" id="ARBA00022714"/>
    </source>
</evidence>
<evidence type="ECO:0000256" key="3">
    <source>
        <dbReference type="ARBA" id="ARBA00023004"/>
    </source>
</evidence>
<evidence type="ECO:0000256" key="5">
    <source>
        <dbReference type="SAM" id="MobiDB-lite"/>
    </source>
</evidence>
<gene>
    <name evidence="7" type="ORF">F8S09_12495</name>
</gene>
<dbReference type="AlphaFoldDB" id="A0A7X1NXA3"/>
<dbReference type="Pfam" id="PF06902">
    <property type="entry name" value="Fer4_19"/>
    <property type="match status" value="1"/>
</dbReference>
<dbReference type="SMART" id="SM00704">
    <property type="entry name" value="ZnF_CDGSH"/>
    <property type="match status" value="1"/>
</dbReference>
<organism evidence="7 8">
    <name type="scientific">Deinococcus terrestris</name>
    <dbReference type="NCBI Taxonomy" id="2651870"/>
    <lineage>
        <taxon>Bacteria</taxon>
        <taxon>Thermotogati</taxon>
        <taxon>Deinococcota</taxon>
        <taxon>Deinococci</taxon>
        <taxon>Deinococcales</taxon>
        <taxon>Deinococcaceae</taxon>
        <taxon>Deinococcus</taxon>
    </lineage>
</organism>
<reference evidence="7 8" key="1">
    <citation type="submission" date="2019-10" db="EMBL/GenBank/DDBJ databases">
        <title>Deinococcus sp. isolated from soil.</title>
        <authorList>
            <person name="Li Y."/>
            <person name="Wang J."/>
        </authorList>
    </citation>
    <scope>NUCLEOTIDE SEQUENCE [LARGE SCALE GENOMIC DNA]</scope>
    <source>
        <strain evidence="7 8">SDU3-2</strain>
    </source>
</reference>
<proteinExistence type="predicted"/>
<evidence type="ECO:0000256" key="2">
    <source>
        <dbReference type="ARBA" id="ARBA00022723"/>
    </source>
</evidence>
<dbReference type="SUPFAM" id="SSF54862">
    <property type="entry name" value="4Fe-4S ferredoxins"/>
    <property type="match status" value="1"/>
</dbReference>
<accession>A0A7X1NXA3</accession>
<keyword evidence="2" id="KW-0479">Metal-binding</keyword>
<keyword evidence="8" id="KW-1185">Reference proteome</keyword>
<dbReference type="Pfam" id="PF09360">
    <property type="entry name" value="zf-CDGSH"/>
    <property type="match status" value="1"/>
</dbReference>
<dbReference type="RefSeq" id="WP_152871825.1">
    <property type="nucleotide sequence ID" value="NZ_WBSL01000006.1"/>
</dbReference>
<dbReference type="InterPro" id="IPR018967">
    <property type="entry name" value="FeS-contain_CDGSH-typ"/>
</dbReference>
<name>A0A7X1NXA3_9DEIO</name>
<feature type="region of interest" description="Disordered" evidence="5">
    <location>
        <begin position="140"/>
        <end position="179"/>
    </location>
</feature>
<evidence type="ECO:0000256" key="4">
    <source>
        <dbReference type="ARBA" id="ARBA00023014"/>
    </source>
</evidence>